<evidence type="ECO:0000313" key="6">
    <source>
        <dbReference type="EMBL" id="QHT99039.1"/>
    </source>
</evidence>
<evidence type="ECO:0000256" key="4">
    <source>
        <dbReference type="ARBA" id="ARBA00023080"/>
    </source>
</evidence>
<evidence type="ECO:0000256" key="1">
    <source>
        <dbReference type="ARBA" id="ARBA00006581"/>
    </source>
</evidence>
<evidence type="ECO:0000259" key="5">
    <source>
        <dbReference type="Pfam" id="PF00692"/>
    </source>
</evidence>
<dbReference type="InterPro" id="IPR033704">
    <property type="entry name" value="dUTPase_trimeric"/>
</dbReference>
<evidence type="ECO:0000256" key="2">
    <source>
        <dbReference type="ARBA" id="ARBA00012379"/>
    </source>
</evidence>
<feature type="domain" description="dUTPase-like" evidence="5">
    <location>
        <begin position="206"/>
        <end position="334"/>
    </location>
</feature>
<dbReference type="EC" id="3.6.1.23" evidence="2"/>
<sequence>MLNNFYFDEIDSPIKAYILGIIIYNMKKDGENIIVESIIKNNDILNELNKIGECNYINDNTLNIFITSENILKKIKSYINFNSICDSKIADIIDNFSDNRIKEAFVKAYIECFGDIITDNNESCLYITYYIEENSDLIKKLFNIPFTIRKNHNLTVAIYNNVNIIDFMGIIYKDKIYINNNLYNWYYNIIKNNQNDTIKVFKTNENAIIPSKNRVSDAGYDITVIKESKKFNDKTTLYDTGIKLNIPNGFYVEIVPRSSLSKSGYMLANSIGIIDQSYRGNIFVALTKINESSDDIKLPFCCCQMIIRKQIYCDIIESLEDFSITNRNDAGYGDASLKSIVNC</sequence>
<dbReference type="InterPro" id="IPR036157">
    <property type="entry name" value="dUTPase-like_sf"/>
</dbReference>
<dbReference type="InterPro" id="IPR029054">
    <property type="entry name" value="dUTPase-like"/>
</dbReference>
<dbReference type="AlphaFoldDB" id="A0A6C0J2D6"/>
<keyword evidence="4" id="KW-0546">Nucleotide metabolism</keyword>
<dbReference type="SUPFAM" id="SSF51283">
    <property type="entry name" value="dUTPase-like"/>
    <property type="match status" value="1"/>
</dbReference>
<organism evidence="6">
    <name type="scientific">viral metagenome</name>
    <dbReference type="NCBI Taxonomy" id="1070528"/>
    <lineage>
        <taxon>unclassified sequences</taxon>
        <taxon>metagenomes</taxon>
        <taxon>organismal metagenomes</taxon>
    </lineage>
</organism>
<dbReference type="PANTHER" id="PTHR11241">
    <property type="entry name" value="DEOXYURIDINE 5'-TRIPHOSPHATE NUCLEOTIDOHYDROLASE"/>
    <property type="match status" value="1"/>
</dbReference>
<dbReference type="Gene3D" id="2.70.40.10">
    <property type="match status" value="1"/>
</dbReference>
<evidence type="ECO:0000256" key="3">
    <source>
        <dbReference type="ARBA" id="ARBA00022801"/>
    </source>
</evidence>
<proteinExistence type="inferred from homology"/>
<name>A0A6C0J2D6_9ZZZZ</name>
<protein>
    <recommendedName>
        <fullName evidence="2">dUTP diphosphatase</fullName>
        <ecNumber evidence="2">3.6.1.23</ecNumber>
    </recommendedName>
</protein>
<comment type="similarity">
    <text evidence="1">Belongs to the dUTPase family.</text>
</comment>
<accession>A0A6C0J2D6</accession>
<dbReference type="GO" id="GO:0006226">
    <property type="term" value="P:dUMP biosynthetic process"/>
    <property type="evidence" value="ECO:0007669"/>
    <property type="project" value="InterPro"/>
</dbReference>
<reference evidence="6" key="1">
    <citation type="journal article" date="2020" name="Nature">
        <title>Giant virus diversity and host interactions through global metagenomics.</title>
        <authorList>
            <person name="Schulz F."/>
            <person name="Roux S."/>
            <person name="Paez-Espino D."/>
            <person name="Jungbluth S."/>
            <person name="Walsh D.A."/>
            <person name="Denef V.J."/>
            <person name="McMahon K.D."/>
            <person name="Konstantinidis K.T."/>
            <person name="Eloe-Fadrosh E.A."/>
            <person name="Kyrpides N.C."/>
            <person name="Woyke T."/>
        </authorList>
    </citation>
    <scope>NUCLEOTIDE SEQUENCE</scope>
    <source>
        <strain evidence="6">GVMAG-M-3300025695-21</strain>
    </source>
</reference>
<dbReference type="GO" id="GO:0000287">
    <property type="term" value="F:magnesium ion binding"/>
    <property type="evidence" value="ECO:0007669"/>
    <property type="project" value="InterPro"/>
</dbReference>
<dbReference type="EMBL" id="MN740300">
    <property type="protein sequence ID" value="QHT99039.1"/>
    <property type="molecule type" value="Genomic_DNA"/>
</dbReference>
<dbReference type="CDD" id="cd07557">
    <property type="entry name" value="trimeric_dUTPase"/>
    <property type="match status" value="1"/>
</dbReference>
<keyword evidence="3" id="KW-0378">Hydrolase</keyword>
<dbReference type="GO" id="GO:0046081">
    <property type="term" value="P:dUTP catabolic process"/>
    <property type="evidence" value="ECO:0007669"/>
    <property type="project" value="InterPro"/>
</dbReference>
<dbReference type="PANTHER" id="PTHR11241:SF0">
    <property type="entry name" value="DEOXYURIDINE 5'-TRIPHOSPHATE NUCLEOTIDOHYDROLASE"/>
    <property type="match status" value="1"/>
</dbReference>
<dbReference type="GO" id="GO:0004170">
    <property type="term" value="F:dUTP diphosphatase activity"/>
    <property type="evidence" value="ECO:0007669"/>
    <property type="project" value="UniProtKB-EC"/>
</dbReference>
<dbReference type="Pfam" id="PF00692">
    <property type="entry name" value="dUTPase"/>
    <property type="match status" value="1"/>
</dbReference>
<dbReference type="InterPro" id="IPR008181">
    <property type="entry name" value="dUTPase"/>
</dbReference>